<proteinExistence type="predicted"/>
<accession>A0A6I1EIU9</accession>
<dbReference type="GO" id="GO:0003677">
    <property type="term" value="F:DNA binding"/>
    <property type="evidence" value="ECO:0007669"/>
    <property type="project" value="UniProtKB-KW"/>
</dbReference>
<dbReference type="Proteomes" id="UP000430564">
    <property type="component" value="Unassembled WGS sequence"/>
</dbReference>
<dbReference type="AlphaFoldDB" id="A0A6I1EIU9"/>
<feature type="domain" description="Cas12f1-like TNB" evidence="2">
    <location>
        <begin position="434"/>
        <end position="494"/>
    </location>
</feature>
<protein>
    <submittedName>
        <fullName evidence="3">Transposase</fullName>
    </submittedName>
</protein>
<reference evidence="3 4" key="1">
    <citation type="submission" date="2019-10" db="EMBL/GenBank/DDBJ databases">
        <title>Genome diversity of Sutterella seckii.</title>
        <authorList>
            <person name="Chaplin A.V."/>
            <person name="Sokolova S.R."/>
            <person name="Mosin K.A."/>
            <person name="Ivanova E.L."/>
            <person name="Kochetkova T.O."/>
            <person name="Goltsov A.Y."/>
            <person name="Trofimov D.Y."/>
            <person name="Efimov B.A."/>
        </authorList>
    </citation>
    <scope>NUCLEOTIDE SEQUENCE [LARGE SCALE GENOMIC DNA]</scope>
    <source>
        <strain evidence="3 4">ASD393</strain>
    </source>
</reference>
<dbReference type="RefSeq" id="WP_152158746.1">
    <property type="nucleotide sequence ID" value="NZ_WEHX01000066.1"/>
</dbReference>
<gene>
    <name evidence="3" type="ORF">GBM95_08715</name>
</gene>
<sequence length="549" mass="63859">MHLDPLRPSEPDPHIIDSDRIEALEVDNSENSVRTIIRLIDVEALGSFEREELDKLRRAFGRERARFFQILRMREHRRNCYGTGYRRIRDAIVKEDRMARNMGVDVQAKHSGLQARHWKMALQSAAIVVSNYWRLAQANARSMIFAKEWTKDLNDVEHFYIQMMLSKLRPEFFELLDGKNPHFERFRMEEIRDLPKLCLRIRRTVRRALGSFPSPGRSVNVWFDQSCYKVQNENGVECVYLTSMTKGKRIRVELKGIGKVGSVIHLLFRDDGKLELHVMEPLKKKPLLNVPVIPEEKYYSRAFDMGLTEVFTDDEGNHYGKNLGELLSQFAETLNRKLTARNRLQSLARNTTSKRKRRNILCFNLGSDRFDALKARMKAQIRCCINHALNEMFKKAPADAYIVEELSANFLQDLKLPKRVKRLLSGWVRGIIGERLAFKAAERQVKLVKVAAGYSSQTCCQCLFTCRENRKGDKFKCMQCGTVYQSDHVGALNLLFRVGRGTWPRKMTKEKAWELSRREYEECCRLRGVEPLDDPHKAQKKVKKTAVAK</sequence>
<evidence type="ECO:0000313" key="4">
    <source>
        <dbReference type="Proteomes" id="UP000430564"/>
    </source>
</evidence>
<name>A0A6I1EIU9_9BURK</name>
<evidence type="ECO:0000313" key="3">
    <source>
        <dbReference type="EMBL" id="KAB7656835.1"/>
    </source>
</evidence>
<keyword evidence="1" id="KW-0238">DNA-binding</keyword>
<dbReference type="Pfam" id="PF07282">
    <property type="entry name" value="Cas12f1-like_TNB"/>
    <property type="match status" value="1"/>
</dbReference>
<dbReference type="InterPro" id="IPR010095">
    <property type="entry name" value="Cas12f1-like_TNB"/>
</dbReference>
<organism evidence="3 4">
    <name type="scientific">Sutterella seckii</name>
    <dbReference type="NCBI Taxonomy" id="1944635"/>
    <lineage>
        <taxon>Bacteria</taxon>
        <taxon>Pseudomonadati</taxon>
        <taxon>Pseudomonadota</taxon>
        <taxon>Betaproteobacteria</taxon>
        <taxon>Burkholderiales</taxon>
        <taxon>Sutterellaceae</taxon>
        <taxon>Sutterella</taxon>
    </lineage>
</organism>
<comment type="caution">
    <text evidence="3">The sequence shown here is derived from an EMBL/GenBank/DDBJ whole genome shotgun (WGS) entry which is preliminary data.</text>
</comment>
<evidence type="ECO:0000256" key="1">
    <source>
        <dbReference type="ARBA" id="ARBA00023125"/>
    </source>
</evidence>
<dbReference type="EMBL" id="WEHX01000066">
    <property type="protein sequence ID" value="KAB7656835.1"/>
    <property type="molecule type" value="Genomic_DNA"/>
</dbReference>
<dbReference type="OrthoDB" id="9152049at2"/>
<evidence type="ECO:0000259" key="2">
    <source>
        <dbReference type="Pfam" id="PF07282"/>
    </source>
</evidence>